<proteinExistence type="predicted"/>
<feature type="compositionally biased region" description="Polar residues" evidence="1">
    <location>
        <begin position="66"/>
        <end position="75"/>
    </location>
</feature>
<dbReference type="EMBL" id="AVOT02008010">
    <property type="protein sequence ID" value="MBW0485109.1"/>
    <property type="molecule type" value="Genomic_DNA"/>
</dbReference>
<organism evidence="2 3">
    <name type="scientific">Austropuccinia psidii MF-1</name>
    <dbReference type="NCBI Taxonomy" id="1389203"/>
    <lineage>
        <taxon>Eukaryota</taxon>
        <taxon>Fungi</taxon>
        <taxon>Dikarya</taxon>
        <taxon>Basidiomycota</taxon>
        <taxon>Pucciniomycotina</taxon>
        <taxon>Pucciniomycetes</taxon>
        <taxon>Pucciniales</taxon>
        <taxon>Sphaerophragmiaceae</taxon>
        <taxon>Austropuccinia</taxon>
    </lineage>
</organism>
<evidence type="ECO:0000313" key="2">
    <source>
        <dbReference type="EMBL" id="MBW0485109.1"/>
    </source>
</evidence>
<dbReference type="AlphaFoldDB" id="A0A9Q3H017"/>
<feature type="compositionally biased region" description="Polar residues" evidence="1">
    <location>
        <begin position="36"/>
        <end position="47"/>
    </location>
</feature>
<accession>A0A9Q3H017</accession>
<keyword evidence="3" id="KW-1185">Reference proteome</keyword>
<evidence type="ECO:0000313" key="3">
    <source>
        <dbReference type="Proteomes" id="UP000765509"/>
    </source>
</evidence>
<protein>
    <submittedName>
        <fullName evidence="2">Uncharacterized protein</fullName>
    </submittedName>
</protein>
<name>A0A9Q3H017_9BASI</name>
<feature type="compositionally biased region" description="Basic and acidic residues" evidence="1">
    <location>
        <begin position="7"/>
        <end position="23"/>
    </location>
</feature>
<sequence>MSHVHLRNLEIPRNQPEDREGLFRTRRKGSGYHSGWQDTEGNHTHTSIKIPIKQRPQIRGLKGYGSISSAPSTPQRFIPMKHG</sequence>
<gene>
    <name evidence="2" type="ORF">O181_024824</name>
</gene>
<comment type="caution">
    <text evidence="2">The sequence shown here is derived from an EMBL/GenBank/DDBJ whole genome shotgun (WGS) entry which is preliminary data.</text>
</comment>
<reference evidence="2" key="1">
    <citation type="submission" date="2021-03" db="EMBL/GenBank/DDBJ databases">
        <title>Draft genome sequence of rust myrtle Austropuccinia psidii MF-1, a brazilian biotype.</title>
        <authorList>
            <person name="Quecine M.C."/>
            <person name="Pachon D.M.R."/>
            <person name="Bonatelli M.L."/>
            <person name="Correr F.H."/>
            <person name="Franceschini L.M."/>
            <person name="Leite T.F."/>
            <person name="Margarido G.R.A."/>
            <person name="Almeida C.A."/>
            <person name="Ferrarezi J.A."/>
            <person name="Labate C.A."/>
        </authorList>
    </citation>
    <scope>NUCLEOTIDE SEQUENCE</scope>
    <source>
        <strain evidence="2">MF-1</strain>
    </source>
</reference>
<dbReference type="Proteomes" id="UP000765509">
    <property type="component" value="Unassembled WGS sequence"/>
</dbReference>
<evidence type="ECO:0000256" key="1">
    <source>
        <dbReference type="SAM" id="MobiDB-lite"/>
    </source>
</evidence>
<feature type="region of interest" description="Disordered" evidence="1">
    <location>
        <begin position="1"/>
        <end position="83"/>
    </location>
</feature>